<reference evidence="1" key="1">
    <citation type="submission" date="2020-04" db="EMBL/GenBank/DDBJ databases">
        <authorList>
            <person name="Chiriac C."/>
            <person name="Salcher M."/>
            <person name="Ghai R."/>
            <person name="Kavagutti S V."/>
        </authorList>
    </citation>
    <scope>NUCLEOTIDE SEQUENCE</scope>
</reference>
<protein>
    <recommendedName>
        <fullName evidence="2">NTP pyrophosphohydrolase MazG putative catalytic core domain-containing protein</fullName>
    </recommendedName>
</protein>
<name>A0A6J5LDV6_9CAUD</name>
<evidence type="ECO:0000313" key="1">
    <source>
        <dbReference type="EMBL" id="CAB4131752.1"/>
    </source>
</evidence>
<accession>A0A6J5LDV6</accession>
<proteinExistence type="predicted"/>
<dbReference type="SUPFAM" id="SSF101386">
    <property type="entry name" value="all-alpha NTP pyrophosphatases"/>
    <property type="match status" value="1"/>
</dbReference>
<gene>
    <name evidence="1" type="ORF">UFOVP131_23</name>
</gene>
<evidence type="ECO:0008006" key="2">
    <source>
        <dbReference type="Google" id="ProtNLM"/>
    </source>
</evidence>
<dbReference type="EMBL" id="LR796252">
    <property type="protein sequence ID" value="CAB4131752.1"/>
    <property type="molecule type" value="Genomic_DNA"/>
</dbReference>
<organism evidence="1">
    <name type="scientific">uncultured Caudovirales phage</name>
    <dbReference type="NCBI Taxonomy" id="2100421"/>
    <lineage>
        <taxon>Viruses</taxon>
        <taxon>Duplodnaviria</taxon>
        <taxon>Heunggongvirae</taxon>
        <taxon>Uroviricota</taxon>
        <taxon>Caudoviricetes</taxon>
        <taxon>Peduoviridae</taxon>
        <taxon>Maltschvirus</taxon>
        <taxon>Maltschvirus maltsch</taxon>
    </lineage>
</organism>
<sequence length="272" mass="29773">MKKLSTMLGFDKESGKVTLDGVPIGEPVTLTIQISDGEIAVVPPFDFAAEARQTLSPAWHGGKVAKHELVGALNTAITALAQLDKVKKTLFYGRDNNLDPREGQANVINLPRLIQDTQRQHYGIEMTLDAVYNVIHGAIGYATEAGEMLEMLRDVMNGKKLDSVNVMEECGDGKWYMAILLDTLGFEWGDDEKRVIAKLRARFPDKFTEYDANNRNLAAERTILEGDAANQLALPIAERDALLPGGENHIDDTARARFEANSGGMLSGADTN</sequence>